<proteinExistence type="predicted"/>
<comment type="caution">
    <text evidence="1">The sequence shown here is derived from an EMBL/GenBank/DDBJ whole genome shotgun (WGS) entry which is preliminary data.</text>
</comment>
<dbReference type="GO" id="GO:0005829">
    <property type="term" value="C:cytosol"/>
    <property type="evidence" value="ECO:0007669"/>
    <property type="project" value="TreeGrafter"/>
</dbReference>
<dbReference type="GO" id="GO:0009506">
    <property type="term" value="C:plasmodesma"/>
    <property type="evidence" value="ECO:0007669"/>
    <property type="project" value="TreeGrafter"/>
</dbReference>
<accession>A0A8J5C7U3</accession>
<gene>
    <name evidence="1" type="ORF">ZIOFF_072522</name>
</gene>
<dbReference type="InterPro" id="IPR045189">
    <property type="entry name" value="UBR4-like"/>
</dbReference>
<dbReference type="Proteomes" id="UP000734854">
    <property type="component" value="Unassembled WGS sequence"/>
</dbReference>
<dbReference type="EMBL" id="JACMSC010000022">
    <property type="protein sequence ID" value="KAG6467957.1"/>
    <property type="molecule type" value="Genomic_DNA"/>
</dbReference>
<evidence type="ECO:0000313" key="2">
    <source>
        <dbReference type="Proteomes" id="UP000734854"/>
    </source>
</evidence>
<protein>
    <submittedName>
        <fullName evidence="1">Uncharacterized protein</fullName>
    </submittedName>
</protein>
<evidence type="ECO:0000313" key="1">
    <source>
        <dbReference type="EMBL" id="KAG6467957.1"/>
    </source>
</evidence>
<dbReference type="PANTHER" id="PTHR21725">
    <property type="entry name" value="E3 UBIQUITIN-PROTEIN LIGASE UBR4"/>
    <property type="match status" value="1"/>
</dbReference>
<organism evidence="1 2">
    <name type="scientific">Zingiber officinale</name>
    <name type="common">Ginger</name>
    <name type="synonym">Amomum zingiber</name>
    <dbReference type="NCBI Taxonomy" id="94328"/>
    <lineage>
        <taxon>Eukaryota</taxon>
        <taxon>Viridiplantae</taxon>
        <taxon>Streptophyta</taxon>
        <taxon>Embryophyta</taxon>
        <taxon>Tracheophyta</taxon>
        <taxon>Spermatophyta</taxon>
        <taxon>Magnoliopsida</taxon>
        <taxon>Liliopsida</taxon>
        <taxon>Zingiberales</taxon>
        <taxon>Zingiberaceae</taxon>
        <taxon>Zingiber</taxon>
    </lineage>
</organism>
<dbReference type="GO" id="GO:0009926">
    <property type="term" value="P:auxin polar transport"/>
    <property type="evidence" value="ECO:0007669"/>
    <property type="project" value="TreeGrafter"/>
</dbReference>
<reference evidence="1 2" key="1">
    <citation type="submission" date="2020-08" db="EMBL/GenBank/DDBJ databases">
        <title>Plant Genome Project.</title>
        <authorList>
            <person name="Zhang R.-G."/>
        </authorList>
    </citation>
    <scope>NUCLEOTIDE SEQUENCE [LARGE SCALE GENOMIC DNA]</scope>
    <source>
        <tissue evidence="1">Rhizome</tissue>
    </source>
</reference>
<keyword evidence="2" id="KW-1185">Reference proteome</keyword>
<name>A0A8J5C7U3_ZINOF</name>
<dbReference type="AlphaFoldDB" id="A0A8J5C7U3"/>
<sequence>MELGPEVIDGLIQGLWAILYWERPETQTINNFDLCEACYEVLDAGQLPSLHSIDHPMSAIPIDNDSISGNEDLNGWMETTSGFRAIPVMQLFYRLSSAIGGPFMGSSKSENLDLEKFVKWLLEEINLNKPFQLKRD</sequence>
<dbReference type="PANTHER" id="PTHR21725:SF1">
    <property type="entry name" value="E3 UBIQUITIN-PROTEIN LIGASE UBR4"/>
    <property type="match status" value="1"/>
</dbReference>